<reference evidence="1" key="1">
    <citation type="submission" date="2018-05" db="EMBL/GenBank/DDBJ databases">
        <authorList>
            <person name="Lanie J.A."/>
            <person name="Ng W.-L."/>
            <person name="Kazmierczak K.M."/>
            <person name="Andrzejewski T.M."/>
            <person name="Davidsen T.M."/>
            <person name="Wayne K.J."/>
            <person name="Tettelin H."/>
            <person name="Glass J.I."/>
            <person name="Rusch D."/>
            <person name="Podicherti R."/>
            <person name="Tsui H.-C.T."/>
            <person name="Winkler M.E."/>
        </authorList>
    </citation>
    <scope>NUCLEOTIDE SEQUENCE</scope>
</reference>
<proteinExistence type="predicted"/>
<feature type="non-terminal residue" evidence="1">
    <location>
        <position position="1"/>
    </location>
</feature>
<accession>A0A382R5I2</accession>
<dbReference type="EMBL" id="UINC01119262">
    <property type="protein sequence ID" value="SVC92956.1"/>
    <property type="molecule type" value="Genomic_DNA"/>
</dbReference>
<protein>
    <submittedName>
        <fullName evidence="1">Uncharacterized protein</fullName>
    </submittedName>
</protein>
<name>A0A382R5I2_9ZZZZ</name>
<gene>
    <name evidence="1" type="ORF">METZ01_LOCUS345810</name>
</gene>
<organism evidence="1">
    <name type="scientific">marine metagenome</name>
    <dbReference type="NCBI Taxonomy" id="408172"/>
    <lineage>
        <taxon>unclassified sequences</taxon>
        <taxon>metagenomes</taxon>
        <taxon>ecological metagenomes</taxon>
    </lineage>
</organism>
<dbReference type="AlphaFoldDB" id="A0A382R5I2"/>
<sequence length="147" mass="16848">EKMKELTKPKKKGPKPRLVTLKLLQEVERLAARGLSQKQLCHALGFSESWWHDQKHRSPELQESYEKGATKGVLEIADALFEAARSGNTTAQLFYLKCRSPAQWIDNQNSTNIQVNLHRLSDSQLLDELRQDPVIVQNLKHVIPQLE</sequence>
<evidence type="ECO:0000313" key="1">
    <source>
        <dbReference type="EMBL" id="SVC92956.1"/>
    </source>
</evidence>